<keyword evidence="2" id="KW-0812">Transmembrane</keyword>
<dbReference type="PANTHER" id="PTHR33121:SF71">
    <property type="entry name" value="OXYGEN SENSOR PROTEIN DOSP"/>
    <property type="match status" value="1"/>
</dbReference>
<gene>
    <name evidence="5" type="ORF">CRECT_2342</name>
</gene>
<evidence type="ECO:0000313" key="5">
    <source>
        <dbReference type="EMBL" id="QCD47926.1"/>
    </source>
</evidence>
<dbReference type="Gene3D" id="3.30.450.20">
    <property type="entry name" value="PAS domain"/>
    <property type="match status" value="1"/>
</dbReference>
<dbReference type="InterPro" id="IPR035965">
    <property type="entry name" value="PAS-like_dom_sf"/>
</dbReference>
<protein>
    <submittedName>
        <fullName evidence="5">PAS sensor-containing phosphodiesterase</fullName>
    </submittedName>
</protein>
<proteinExistence type="predicted"/>
<feature type="domain" description="PAS" evidence="3">
    <location>
        <begin position="264"/>
        <end position="322"/>
    </location>
</feature>
<dbReference type="EMBL" id="CP012543">
    <property type="protein sequence ID" value="QCD47926.1"/>
    <property type="molecule type" value="Genomic_DNA"/>
</dbReference>
<dbReference type="SUPFAM" id="SSF55785">
    <property type="entry name" value="PYP-like sensor domain (PAS domain)"/>
    <property type="match status" value="1"/>
</dbReference>
<dbReference type="InterPro" id="IPR001633">
    <property type="entry name" value="EAL_dom"/>
</dbReference>
<dbReference type="PROSITE" id="PS50112">
    <property type="entry name" value="PAS"/>
    <property type="match status" value="1"/>
</dbReference>
<dbReference type="KEGG" id="crx:CRECT_2342"/>
<dbReference type="SMART" id="SM00267">
    <property type="entry name" value="GGDEF"/>
    <property type="match status" value="1"/>
</dbReference>
<dbReference type="Pfam" id="PF00563">
    <property type="entry name" value="EAL"/>
    <property type="match status" value="1"/>
</dbReference>
<dbReference type="SUPFAM" id="SSF55073">
    <property type="entry name" value="Nucleotide cyclase"/>
    <property type="match status" value="1"/>
</dbReference>
<keyword evidence="1" id="KW-0175">Coiled coil</keyword>
<dbReference type="InterPro" id="IPR029787">
    <property type="entry name" value="Nucleotide_cyclase"/>
</dbReference>
<dbReference type="SUPFAM" id="SSF141868">
    <property type="entry name" value="EAL domain-like"/>
    <property type="match status" value="1"/>
</dbReference>
<dbReference type="InterPro" id="IPR035919">
    <property type="entry name" value="EAL_sf"/>
</dbReference>
<feature type="transmembrane region" description="Helical" evidence="2">
    <location>
        <begin position="6"/>
        <end position="27"/>
    </location>
</feature>
<keyword evidence="2" id="KW-1133">Transmembrane helix</keyword>
<dbReference type="CDD" id="cd00130">
    <property type="entry name" value="PAS"/>
    <property type="match status" value="1"/>
</dbReference>
<dbReference type="AlphaFoldDB" id="A0A6G5QR45"/>
<accession>A0A6G5QR45</accession>
<evidence type="ECO:0000259" key="3">
    <source>
        <dbReference type="PROSITE" id="PS50112"/>
    </source>
</evidence>
<sequence length="811" mass="94055">MKHKIIFHKILFLVIVCIAFFGTAMIYKATKDLATAYGWKGTIEKMIDANDEVNFLLEKSLLEADYDAVMHYTAEFKKGLNKLNANNLISFEKLALNKKTFGELEEALKEKAELTDKFNSVTIMAKLVYNEIILKFEALEGLHFNELMPQILMFRYDLNTDLAAPGRLLNEHLKEPKLSKSDAGFLASAQKLLGCYEQAQEIFHRIEALEIYKKLYNIKEKNEQYIKKASSNLRGTMALVFVLFALALVFIYLSYARAKSNIRLLNRFEQAVNHSFNAITFTDLDKKIKYVNKIFERNFGYEFKELKDKNINLIKSNMHPKEFYQDMIETIENNQIWRADDLISKTKSGELIREQVIFSPLFNENGDKDGYMSIKFDRTKEIAMTKELENKNKELQNEALTDKLTGLGSYFALTQRMEQGVSGMIIYININNFMDFRFFYKTKTVDAIIASFAATLKLCIDTYKMDADIYRVQFDEFCIWYGGEEVDRDVHRFMDYFKANDLYITVDGVKEFIPNIKITIGVSMPQDTPQTNRLTQAMLAHHEAKQKEEVAQFYTENSHIEQQYYHNQIMSRTIENALYNDTVIVECQPIYDVSGEGTRIKYYEVLVRLIDENGKIRYPGEFLDIAKKISLYNDITKKVVEHVFRLVEKFTNTSFSMNLSSSDIANESIRDLIEKKLRVCSNPEHVYFEILESEGVDDYKIVNDFINKIRAYDCKISIDDFGSGYSNYYRILELDIDTIKIDGSIIKKLPFDKNARYLLQTIIDFAGRQGYNVVAEFVSSEEILAEIKKFGIKYAQGFLLGKPTSPSNIEE</sequence>
<evidence type="ECO:0000256" key="2">
    <source>
        <dbReference type="SAM" id="Phobius"/>
    </source>
</evidence>
<dbReference type="CDD" id="cd01948">
    <property type="entry name" value="EAL"/>
    <property type="match status" value="1"/>
</dbReference>
<dbReference type="InterPro" id="IPR050706">
    <property type="entry name" value="Cyclic-di-GMP_PDE-like"/>
</dbReference>
<dbReference type="Proteomes" id="UP000502377">
    <property type="component" value="Chromosome"/>
</dbReference>
<keyword evidence="2" id="KW-0472">Membrane</keyword>
<dbReference type="SMART" id="SM00052">
    <property type="entry name" value="EAL"/>
    <property type="match status" value="1"/>
</dbReference>
<evidence type="ECO:0000256" key="1">
    <source>
        <dbReference type="SAM" id="Coils"/>
    </source>
</evidence>
<evidence type="ECO:0000259" key="4">
    <source>
        <dbReference type="PROSITE" id="PS50883"/>
    </source>
</evidence>
<reference evidence="5 6" key="1">
    <citation type="submission" date="2016-07" db="EMBL/GenBank/DDBJ databases">
        <title>Comparative genomics of the Campylobacter concisus group.</title>
        <authorList>
            <person name="Miller W.G."/>
            <person name="Yee E."/>
            <person name="Chapman M.H."/>
            <person name="Huynh S."/>
            <person name="Bono J.L."/>
            <person name="On S.L.W."/>
            <person name="StLeger J."/>
            <person name="Foster G."/>
            <person name="Parker C.T."/>
        </authorList>
    </citation>
    <scope>NUCLEOTIDE SEQUENCE [LARGE SCALE GENOMIC DNA]</scope>
    <source>
        <strain evidence="5 6">ATCC 33238</strain>
    </source>
</reference>
<feature type="domain" description="EAL" evidence="4">
    <location>
        <begin position="567"/>
        <end position="811"/>
    </location>
</feature>
<dbReference type="GO" id="GO:0071111">
    <property type="term" value="F:cyclic-guanylate-specific phosphodiesterase activity"/>
    <property type="evidence" value="ECO:0007669"/>
    <property type="project" value="InterPro"/>
</dbReference>
<dbReference type="PANTHER" id="PTHR33121">
    <property type="entry name" value="CYCLIC DI-GMP PHOSPHODIESTERASE PDEF"/>
    <property type="match status" value="1"/>
</dbReference>
<dbReference type="InterPro" id="IPR043128">
    <property type="entry name" value="Rev_trsase/Diguanyl_cyclase"/>
</dbReference>
<dbReference type="Gene3D" id="3.30.70.270">
    <property type="match status" value="1"/>
</dbReference>
<dbReference type="InterPro" id="IPR000160">
    <property type="entry name" value="GGDEF_dom"/>
</dbReference>
<dbReference type="Gene3D" id="3.20.20.450">
    <property type="entry name" value="EAL domain"/>
    <property type="match status" value="1"/>
</dbReference>
<dbReference type="Pfam" id="PF13426">
    <property type="entry name" value="PAS_9"/>
    <property type="match status" value="1"/>
</dbReference>
<dbReference type="RefSeq" id="WP_002944110.1">
    <property type="nucleotide sequence ID" value="NZ_CP012543.1"/>
</dbReference>
<dbReference type="InterPro" id="IPR000014">
    <property type="entry name" value="PAS"/>
</dbReference>
<dbReference type="PROSITE" id="PS50883">
    <property type="entry name" value="EAL"/>
    <property type="match status" value="1"/>
</dbReference>
<name>A0A6G5QR45_CAMRE</name>
<dbReference type="NCBIfam" id="TIGR00229">
    <property type="entry name" value="sensory_box"/>
    <property type="match status" value="1"/>
</dbReference>
<dbReference type="SMART" id="SM00091">
    <property type="entry name" value="PAS"/>
    <property type="match status" value="1"/>
</dbReference>
<organism evidence="5 6">
    <name type="scientific">Campylobacter rectus</name>
    <name type="common">Wolinella recta</name>
    <dbReference type="NCBI Taxonomy" id="203"/>
    <lineage>
        <taxon>Bacteria</taxon>
        <taxon>Pseudomonadati</taxon>
        <taxon>Campylobacterota</taxon>
        <taxon>Epsilonproteobacteria</taxon>
        <taxon>Campylobacterales</taxon>
        <taxon>Campylobacteraceae</taxon>
        <taxon>Campylobacter</taxon>
    </lineage>
</organism>
<feature type="transmembrane region" description="Helical" evidence="2">
    <location>
        <begin position="236"/>
        <end position="255"/>
    </location>
</feature>
<evidence type="ECO:0000313" key="6">
    <source>
        <dbReference type="Proteomes" id="UP000502377"/>
    </source>
</evidence>
<feature type="coiled-coil region" evidence="1">
    <location>
        <begin position="378"/>
        <end position="405"/>
    </location>
</feature>